<sequence>MTLDSFGELKLAPRDAFIHAMRGVAASVTVVTTDGVAGRHGATVSAFSSVSADPPTVLICLRANSRIAETVLGNGAFCVNVLPQNSPEIANRFAGMHDNHVSDRFSGIDCKNAPGIAPEIVEATVFSCVIEQTVTSGSHLIVIGHVQSVREGQKAPLAYLDGAYHRVVPHPDQSSKFSAATN</sequence>
<dbReference type="SMART" id="SM00903">
    <property type="entry name" value="Flavin_Reduct"/>
    <property type="match status" value="1"/>
</dbReference>
<comment type="caution">
    <text evidence="3">The sequence shown here is derived from an EMBL/GenBank/DDBJ whole genome shotgun (WGS) entry which is preliminary data.</text>
</comment>
<dbReference type="InterPro" id="IPR012349">
    <property type="entry name" value="Split_barrel_FMN-bd"/>
</dbReference>
<dbReference type="RefSeq" id="WP_246531762.1">
    <property type="nucleotide sequence ID" value="NZ_JAGFNU010000009.1"/>
</dbReference>
<dbReference type="Proteomes" id="UP001589683">
    <property type="component" value="Unassembled WGS sequence"/>
</dbReference>
<proteinExistence type="predicted"/>
<dbReference type="InterPro" id="IPR050268">
    <property type="entry name" value="NADH-dep_flavin_reductase"/>
</dbReference>
<evidence type="ECO:0000313" key="4">
    <source>
        <dbReference type="Proteomes" id="UP001589683"/>
    </source>
</evidence>
<organism evidence="3 4">
    <name type="scientific">Pseudohalocynthiibacter aestuariivivens</name>
    <dbReference type="NCBI Taxonomy" id="1591409"/>
    <lineage>
        <taxon>Bacteria</taxon>
        <taxon>Pseudomonadati</taxon>
        <taxon>Pseudomonadota</taxon>
        <taxon>Alphaproteobacteria</taxon>
        <taxon>Rhodobacterales</taxon>
        <taxon>Paracoccaceae</taxon>
        <taxon>Pseudohalocynthiibacter</taxon>
    </lineage>
</organism>
<dbReference type="EC" id="1.5.1.-" evidence="3"/>
<name>A0ABV5JFI8_9RHOB</name>
<dbReference type="Gene3D" id="2.30.110.10">
    <property type="entry name" value="Electron Transport, Fmn-binding Protein, Chain A"/>
    <property type="match status" value="1"/>
</dbReference>
<dbReference type="PANTHER" id="PTHR30466:SF1">
    <property type="entry name" value="FMN REDUCTASE (NADH) RUTF"/>
    <property type="match status" value="1"/>
</dbReference>
<feature type="domain" description="Flavin reductase like" evidence="2">
    <location>
        <begin position="21"/>
        <end position="166"/>
    </location>
</feature>
<reference evidence="3 4" key="1">
    <citation type="submission" date="2024-09" db="EMBL/GenBank/DDBJ databases">
        <authorList>
            <person name="Sun Q."/>
            <person name="Mori K."/>
        </authorList>
    </citation>
    <scope>NUCLEOTIDE SEQUENCE [LARGE SCALE GENOMIC DNA]</scope>
    <source>
        <strain evidence="3 4">CECT 8726</strain>
    </source>
</reference>
<accession>A0ABV5JFI8</accession>
<dbReference type="InterPro" id="IPR002563">
    <property type="entry name" value="Flavin_Rdtase-like_dom"/>
</dbReference>
<evidence type="ECO:0000313" key="3">
    <source>
        <dbReference type="EMBL" id="MFB9231646.1"/>
    </source>
</evidence>
<dbReference type="GO" id="GO:0016491">
    <property type="term" value="F:oxidoreductase activity"/>
    <property type="evidence" value="ECO:0007669"/>
    <property type="project" value="UniProtKB-KW"/>
</dbReference>
<gene>
    <name evidence="3" type="ORF">ACFFUT_07590</name>
</gene>
<protein>
    <submittedName>
        <fullName evidence="3">Flavin reductase family protein</fullName>
        <ecNumber evidence="3">1.5.1.-</ecNumber>
    </submittedName>
</protein>
<evidence type="ECO:0000259" key="2">
    <source>
        <dbReference type="SMART" id="SM00903"/>
    </source>
</evidence>
<dbReference type="PANTHER" id="PTHR30466">
    <property type="entry name" value="FLAVIN REDUCTASE"/>
    <property type="match status" value="1"/>
</dbReference>
<dbReference type="EMBL" id="JBHMEA010000024">
    <property type="protein sequence ID" value="MFB9231646.1"/>
    <property type="molecule type" value="Genomic_DNA"/>
</dbReference>
<evidence type="ECO:0000256" key="1">
    <source>
        <dbReference type="ARBA" id="ARBA00023002"/>
    </source>
</evidence>
<dbReference type="SUPFAM" id="SSF50475">
    <property type="entry name" value="FMN-binding split barrel"/>
    <property type="match status" value="1"/>
</dbReference>
<dbReference type="Pfam" id="PF01613">
    <property type="entry name" value="Flavin_Reduct"/>
    <property type="match status" value="1"/>
</dbReference>
<keyword evidence="4" id="KW-1185">Reference proteome</keyword>
<keyword evidence="1 3" id="KW-0560">Oxidoreductase</keyword>